<evidence type="ECO:0000256" key="7">
    <source>
        <dbReference type="ARBA" id="ARBA00022777"/>
    </source>
</evidence>
<protein>
    <recommendedName>
        <fullName evidence="12">Type III pantothenate kinase</fullName>
    </recommendedName>
</protein>
<keyword evidence="6" id="KW-0547">Nucleotide-binding</keyword>
<keyword evidence="9" id="KW-0630">Potassium</keyword>
<evidence type="ECO:0000313" key="13">
    <source>
        <dbReference type="EMBL" id="CAI8044055.1"/>
    </source>
</evidence>
<keyword evidence="14" id="KW-1185">Reference proteome</keyword>
<dbReference type="HAMAP" id="MF_01274">
    <property type="entry name" value="Pantothen_kinase_3"/>
    <property type="match status" value="1"/>
</dbReference>
<dbReference type="InterPro" id="IPR043129">
    <property type="entry name" value="ATPase_NBD"/>
</dbReference>
<reference evidence="13" key="1">
    <citation type="submission" date="2023-03" db="EMBL/GenBank/DDBJ databases">
        <authorList>
            <person name="Steffen K."/>
            <person name="Cardenas P."/>
        </authorList>
    </citation>
    <scope>NUCLEOTIDE SEQUENCE</scope>
</reference>
<evidence type="ECO:0000256" key="5">
    <source>
        <dbReference type="ARBA" id="ARBA00022679"/>
    </source>
</evidence>
<comment type="caution">
    <text evidence="13">The sequence shown here is derived from an EMBL/GenBank/DDBJ whole genome shotgun (WGS) entry which is preliminary data.</text>
</comment>
<evidence type="ECO:0000256" key="10">
    <source>
        <dbReference type="ARBA" id="ARBA00022993"/>
    </source>
</evidence>
<keyword evidence="10" id="KW-0173">Coenzyme A biosynthesis</keyword>
<evidence type="ECO:0000313" key="14">
    <source>
        <dbReference type="Proteomes" id="UP001174909"/>
    </source>
</evidence>
<keyword evidence="7 13" id="KW-0418">Kinase</keyword>
<dbReference type="Gene3D" id="3.30.420.40">
    <property type="match status" value="2"/>
</dbReference>
<dbReference type="NCBIfam" id="NF009855">
    <property type="entry name" value="PRK13321.1"/>
    <property type="match status" value="1"/>
</dbReference>
<sequence length="257" mass="27371">MLLALDIGKHNITLGVFDDERLVATWRLSTDHAKMPDEYSIMLTQLLHLRGMSVNDVDAVALCSVVPPLTPTFVELCRRFFGVEPLVVGAGTRTGIRILYDNPRDVGADRIVDAAAPAMRLYGGPVIVVDRGTATVIDAVTAGGDYLGGAITPGMTIAHDALFSNTSQLRRVELVSPETAIGRNTIHAIQAGIVLGYADLVRGMVGRFDRELGGGAKVVATGGMAHIIEKEAGVFDDVNPDLTLTGLRLIHEMALSS</sequence>
<evidence type="ECO:0000256" key="12">
    <source>
        <dbReference type="ARBA" id="ARBA00040883"/>
    </source>
</evidence>
<evidence type="ECO:0000256" key="6">
    <source>
        <dbReference type="ARBA" id="ARBA00022741"/>
    </source>
</evidence>
<dbReference type="PANTHER" id="PTHR34265:SF1">
    <property type="entry name" value="TYPE III PANTOTHENATE KINASE"/>
    <property type="match status" value="1"/>
</dbReference>
<dbReference type="CDD" id="cd24015">
    <property type="entry name" value="ASKHA_NBD_PanK-III"/>
    <property type="match status" value="1"/>
</dbReference>
<dbReference type="PANTHER" id="PTHR34265">
    <property type="entry name" value="TYPE III PANTOTHENATE KINASE"/>
    <property type="match status" value="1"/>
</dbReference>
<comment type="cofactor">
    <cofactor evidence="1">
        <name>K(+)</name>
        <dbReference type="ChEBI" id="CHEBI:29103"/>
    </cofactor>
</comment>
<dbReference type="Proteomes" id="UP001174909">
    <property type="component" value="Unassembled WGS sequence"/>
</dbReference>
<evidence type="ECO:0000256" key="11">
    <source>
        <dbReference type="ARBA" id="ARBA00038036"/>
    </source>
</evidence>
<proteinExistence type="inferred from homology"/>
<gene>
    <name evidence="13" type="ORF">GBAR_LOCUS24447</name>
</gene>
<comment type="similarity">
    <text evidence="11">Belongs to the type III pantothenate kinase family.</text>
</comment>
<evidence type="ECO:0000256" key="2">
    <source>
        <dbReference type="ARBA" id="ARBA00004496"/>
    </source>
</evidence>
<dbReference type="NCBIfam" id="TIGR00671">
    <property type="entry name" value="baf"/>
    <property type="match status" value="1"/>
</dbReference>
<comment type="subunit">
    <text evidence="3">Homodimer.</text>
</comment>
<dbReference type="GO" id="GO:0005737">
    <property type="term" value="C:cytoplasm"/>
    <property type="evidence" value="ECO:0007669"/>
    <property type="project" value="UniProtKB-SubCell"/>
</dbReference>
<evidence type="ECO:0000256" key="9">
    <source>
        <dbReference type="ARBA" id="ARBA00022958"/>
    </source>
</evidence>
<dbReference type="AlphaFoldDB" id="A0AA35T964"/>
<organism evidence="13 14">
    <name type="scientific">Geodia barretti</name>
    <name type="common">Barrett's horny sponge</name>
    <dbReference type="NCBI Taxonomy" id="519541"/>
    <lineage>
        <taxon>Eukaryota</taxon>
        <taxon>Metazoa</taxon>
        <taxon>Porifera</taxon>
        <taxon>Demospongiae</taxon>
        <taxon>Heteroscleromorpha</taxon>
        <taxon>Tetractinellida</taxon>
        <taxon>Astrophorina</taxon>
        <taxon>Geodiidae</taxon>
        <taxon>Geodia</taxon>
    </lineage>
</organism>
<evidence type="ECO:0000256" key="4">
    <source>
        <dbReference type="ARBA" id="ARBA00022490"/>
    </source>
</evidence>
<accession>A0AA35T964</accession>
<dbReference type="SUPFAM" id="SSF53067">
    <property type="entry name" value="Actin-like ATPase domain"/>
    <property type="match status" value="2"/>
</dbReference>
<keyword evidence="4" id="KW-0963">Cytoplasm</keyword>
<dbReference type="GO" id="GO:0005524">
    <property type="term" value="F:ATP binding"/>
    <property type="evidence" value="ECO:0007669"/>
    <property type="project" value="UniProtKB-KW"/>
</dbReference>
<dbReference type="EMBL" id="CASHTH010003372">
    <property type="protein sequence ID" value="CAI8044055.1"/>
    <property type="molecule type" value="Genomic_DNA"/>
</dbReference>
<dbReference type="GO" id="GO:0004594">
    <property type="term" value="F:pantothenate kinase activity"/>
    <property type="evidence" value="ECO:0007669"/>
    <property type="project" value="InterPro"/>
</dbReference>
<evidence type="ECO:0000256" key="3">
    <source>
        <dbReference type="ARBA" id="ARBA00011738"/>
    </source>
</evidence>
<keyword evidence="8" id="KW-0067">ATP-binding</keyword>
<dbReference type="GO" id="GO:0015937">
    <property type="term" value="P:coenzyme A biosynthetic process"/>
    <property type="evidence" value="ECO:0007669"/>
    <property type="project" value="UniProtKB-KW"/>
</dbReference>
<comment type="subcellular location">
    <subcellularLocation>
        <location evidence="2">Cytoplasm</location>
    </subcellularLocation>
</comment>
<evidence type="ECO:0000256" key="1">
    <source>
        <dbReference type="ARBA" id="ARBA00001958"/>
    </source>
</evidence>
<keyword evidence="5" id="KW-0808">Transferase</keyword>
<dbReference type="Pfam" id="PF03309">
    <property type="entry name" value="Pan_kinase"/>
    <property type="match status" value="1"/>
</dbReference>
<dbReference type="InterPro" id="IPR004619">
    <property type="entry name" value="Type_III_PanK"/>
</dbReference>
<name>A0AA35T964_GEOBA</name>
<evidence type="ECO:0000256" key="8">
    <source>
        <dbReference type="ARBA" id="ARBA00022840"/>
    </source>
</evidence>